<dbReference type="RefSeq" id="WP_014773452.1">
    <property type="nucleotide sequence ID" value="NC_018010.1"/>
</dbReference>
<organism evidence="2 3">
    <name type="scientific">Belliella baltica (strain DSM 15883 / CIP 108006 / LMG 21964 / BA134)</name>
    <dbReference type="NCBI Taxonomy" id="866536"/>
    <lineage>
        <taxon>Bacteria</taxon>
        <taxon>Pseudomonadati</taxon>
        <taxon>Bacteroidota</taxon>
        <taxon>Cytophagia</taxon>
        <taxon>Cytophagales</taxon>
        <taxon>Cyclobacteriaceae</taxon>
        <taxon>Belliella</taxon>
    </lineage>
</organism>
<name>I3Z8D5_BELBD</name>
<dbReference type="AlphaFoldDB" id="I3Z8D5"/>
<protein>
    <submittedName>
        <fullName evidence="2">Uncharacterized protein</fullName>
    </submittedName>
</protein>
<dbReference type="HOGENOM" id="CLU_3040801_0_0_10"/>
<accession>I3Z8D5</accession>
<reference evidence="3" key="1">
    <citation type="submission" date="2012-06" db="EMBL/GenBank/DDBJ databases">
        <title>The complete genome of Belliella baltica DSM 15883.</title>
        <authorList>
            <person name="Lucas S."/>
            <person name="Copeland A."/>
            <person name="Lapidus A."/>
            <person name="Goodwin L."/>
            <person name="Pitluck S."/>
            <person name="Peters L."/>
            <person name="Mikhailova N."/>
            <person name="Davenport K."/>
            <person name="Kyrpides N."/>
            <person name="Mavromatis K."/>
            <person name="Pagani I."/>
            <person name="Ivanova N."/>
            <person name="Ovchinnikova G."/>
            <person name="Zeytun A."/>
            <person name="Detter J.C."/>
            <person name="Han C."/>
            <person name="Land M."/>
            <person name="Hauser L."/>
            <person name="Markowitz V."/>
            <person name="Cheng J.-F."/>
            <person name="Hugenholtz P."/>
            <person name="Woyke T."/>
            <person name="Wu D."/>
            <person name="Tindall B."/>
            <person name="Pomrenke H."/>
            <person name="Brambilla E."/>
            <person name="Klenk H.-P."/>
            <person name="Eisen J.A."/>
        </authorList>
    </citation>
    <scope>NUCLEOTIDE SEQUENCE [LARGE SCALE GENOMIC DNA]</scope>
    <source>
        <strain evidence="3">DSM 15883 / CIP 108006 / LMG 21964 / BA134</strain>
    </source>
</reference>
<dbReference type="Proteomes" id="UP000006050">
    <property type="component" value="Chromosome"/>
</dbReference>
<feature type="region of interest" description="Disordered" evidence="1">
    <location>
        <begin position="30"/>
        <end position="54"/>
    </location>
</feature>
<keyword evidence="3" id="KW-1185">Reference proteome</keyword>
<gene>
    <name evidence="2" type="ordered locus">Belba_2981</name>
</gene>
<sequence>MKQINVKNEENLKIATLFEIEELEERVEFGKWEPPTNPGLPGPTNPNPPIDTQY</sequence>
<evidence type="ECO:0000256" key="1">
    <source>
        <dbReference type="SAM" id="MobiDB-lite"/>
    </source>
</evidence>
<dbReference type="KEGG" id="bbd:Belba_2981"/>
<evidence type="ECO:0000313" key="2">
    <source>
        <dbReference type="EMBL" id="AFL85503.1"/>
    </source>
</evidence>
<dbReference type="EMBL" id="CP003281">
    <property type="protein sequence ID" value="AFL85503.1"/>
    <property type="molecule type" value="Genomic_DNA"/>
</dbReference>
<proteinExistence type="predicted"/>
<evidence type="ECO:0000313" key="3">
    <source>
        <dbReference type="Proteomes" id="UP000006050"/>
    </source>
</evidence>
<feature type="compositionally biased region" description="Pro residues" evidence="1">
    <location>
        <begin position="35"/>
        <end position="54"/>
    </location>
</feature>
<dbReference type="STRING" id="866536.Belba_2981"/>